<dbReference type="Pfam" id="PF01546">
    <property type="entry name" value="Peptidase_M20"/>
    <property type="match status" value="1"/>
</dbReference>
<evidence type="ECO:0000256" key="6">
    <source>
        <dbReference type="ARBA" id="ARBA00023049"/>
    </source>
</evidence>
<dbReference type="Proteomes" id="UP000240739">
    <property type="component" value="Unassembled WGS sequence"/>
</dbReference>
<comment type="cofactor">
    <cofactor evidence="1">
        <name>Zn(2+)</name>
        <dbReference type="ChEBI" id="CHEBI:29105"/>
    </cofactor>
</comment>
<evidence type="ECO:0000256" key="5">
    <source>
        <dbReference type="ARBA" id="ARBA00022833"/>
    </source>
</evidence>
<dbReference type="EMBL" id="PYYB01000004">
    <property type="protein sequence ID" value="PTL54784.1"/>
    <property type="molecule type" value="Genomic_DNA"/>
</dbReference>
<evidence type="ECO:0000313" key="8">
    <source>
        <dbReference type="EMBL" id="PTL54784.1"/>
    </source>
</evidence>
<dbReference type="AlphaFoldDB" id="A0A2T4UC49"/>
<evidence type="ECO:0000313" key="9">
    <source>
        <dbReference type="Proteomes" id="UP000240739"/>
    </source>
</evidence>
<dbReference type="GO" id="GO:0006508">
    <property type="term" value="P:proteolysis"/>
    <property type="evidence" value="ECO:0007669"/>
    <property type="project" value="UniProtKB-KW"/>
</dbReference>
<evidence type="ECO:0000256" key="4">
    <source>
        <dbReference type="ARBA" id="ARBA00022801"/>
    </source>
</evidence>
<keyword evidence="2" id="KW-0645">Protease</keyword>
<proteinExistence type="predicted"/>
<name>A0A2T4UC49_9ACTN</name>
<dbReference type="PANTHER" id="PTHR42994">
    <property type="entry name" value="PEPTIDASE T"/>
    <property type="match status" value="1"/>
</dbReference>
<dbReference type="OrthoDB" id="9783294at2"/>
<dbReference type="Gene3D" id="3.40.630.10">
    <property type="entry name" value="Zn peptidases"/>
    <property type="match status" value="1"/>
</dbReference>
<accession>A0A2T4UC49</accession>
<reference evidence="8 9" key="1">
    <citation type="submission" date="2018-03" db="EMBL/GenBank/DDBJ databases">
        <title>Aquarubrobacter algicola gen. nov., sp. nov., a novel actinobacterium isolated from shallow eutrophic lake during the end of cyanobacterial harmful algal blooms.</title>
        <authorList>
            <person name="Chun S.J."/>
        </authorList>
    </citation>
    <scope>NUCLEOTIDE SEQUENCE [LARGE SCALE GENOMIC DNA]</scope>
    <source>
        <strain evidence="8 9">Seoho-28</strain>
    </source>
</reference>
<dbReference type="GO" id="GO:0008237">
    <property type="term" value="F:metallopeptidase activity"/>
    <property type="evidence" value="ECO:0007669"/>
    <property type="project" value="UniProtKB-KW"/>
</dbReference>
<dbReference type="RefSeq" id="WP_107570884.1">
    <property type="nucleotide sequence ID" value="NZ_PYYB01000004.1"/>
</dbReference>
<protein>
    <recommendedName>
        <fullName evidence="7">Peptidase M20 dimerisation domain-containing protein</fullName>
    </recommendedName>
</protein>
<sequence>MRRADAAERERLHALFGELCAIRSVTGEERAIADRVTAELTGLGLAVHEDGTAAETGLGSGNLLVRIPAAHPTDRSVGLCAHLDTVPHDGVVEPVRVDGGWESAGETILGADNKAALAVLLVAARRLVAEGAPVGVELLLTAGEETALLGASAFDVSTLRCDLGYVYDHASPIGEIALASPTYYRIEGHFLGAAAHAGIRPETGRSAVRAAARAVVAMPHGRLDDQTTANAGHVRGGPAGATNVVPEHATVLAEVRSLDAARAEEVVGQVVDAFHDAANDPDAPCDLDLQVARLFAGYRQAPDLPAVRIAEEALRACGYAPRHIVTGGGTDANAIIAAGGPPFVNLANGTERNHQTSERVSDQALEDMLDLTFALLDAAADPRFAPEA</sequence>
<comment type="caution">
    <text evidence="8">The sequence shown here is derived from an EMBL/GenBank/DDBJ whole genome shotgun (WGS) entry which is preliminary data.</text>
</comment>
<feature type="domain" description="Peptidase M20 dimerisation" evidence="7">
    <location>
        <begin position="190"/>
        <end position="277"/>
    </location>
</feature>
<keyword evidence="3" id="KW-0479">Metal-binding</keyword>
<gene>
    <name evidence="8" type="ORF">C7Y72_19515</name>
</gene>
<keyword evidence="6" id="KW-0482">Metalloprotease</keyword>
<dbReference type="SUPFAM" id="SSF55031">
    <property type="entry name" value="Bacterial exopeptidase dimerisation domain"/>
    <property type="match status" value="1"/>
</dbReference>
<evidence type="ECO:0000256" key="2">
    <source>
        <dbReference type="ARBA" id="ARBA00022670"/>
    </source>
</evidence>
<evidence type="ECO:0000256" key="3">
    <source>
        <dbReference type="ARBA" id="ARBA00022723"/>
    </source>
</evidence>
<dbReference type="PANTHER" id="PTHR42994:SF2">
    <property type="entry name" value="PEPTIDASE"/>
    <property type="match status" value="1"/>
</dbReference>
<dbReference type="PROSITE" id="PS00758">
    <property type="entry name" value="ARGE_DAPE_CPG2_1"/>
    <property type="match status" value="1"/>
</dbReference>
<dbReference type="InterPro" id="IPR011650">
    <property type="entry name" value="Peptidase_M20_dimer"/>
</dbReference>
<dbReference type="Gene3D" id="3.30.70.360">
    <property type="match status" value="1"/>
</dbReference>
<dbReference type="GO" id="GO:0046872">
    <property type="term" value="F:metal ion binding"/>
    <property type="evidence" value="ECO:0007669"/>
    <property type="project" value="UniProtKB-KW"/>
</dbReference>
<dbReference type="SUPFAM" id="SSF53187">
    <property type="entry name" value="Zn-dependent exopeptidases"/>
    <property type="match status" value="1"/>
</dbReference>
<evidence type="ECO:0000259" key="7">
    <source>
        <dbReference type="Pfam" id="PF07687"/>
    </source>
</evidence>
<evidence type="ECO:0000256" key="1">
    <source>
        <dbReference type="ARBA" id="ARBA00001947"/>
    </source>
</evidence>
<keyword evidence="5" id="KW-0862">Zinc</keyword>
<dbReference type="InterPro" id="IPR001261">
    <property type="entry name" value="ArgE/DapE_CS"/>
</dbReference>
<dbReference type="Pfam" id="PF07687">
    <property type="entry name" value="M20_dimer"/>
    <property type="match status" value="1"/>
</dbReference>
<dbReference type="InterPro" id="IPR002933">
    <property type="entry name" value="Peptidase_M20"/>
</dbReference>
<keyword evidence="4" id="KW-0378">Hydrolase</keyword>
<organism evidence="8 9">
    <name type="scientific">Paraconexibacter algicola</name>
    <dbReference type="NCBI Taxonomy" id="2133960"/>
    <lineage>
        <taxon>Bacteria</taxon>
        <taxon>Bacillati</taxon>
        <taxon>Actinomycetota</taxon>
        <taxon>Thermoleophilia</taxon>
        <taxon>Solirubrobacterales</taxon>
        <taxon>Paraconexibacteraceae</taxon>
        <taxon>Paraconexibacter</taxon>
    </lineage>
</organism>
<dbReference type="PROSITE" id="PS00759">
    <property type="entry name" value="ARGE_DAPE_CPG2_2"/>
    <property type="match status" value="1"/>
</dbReference>
<dbReference type="InterPro" id="IPR036264">
    <property type="entry name" value="Bact_exopeptidase_dim_dom"/>
</dbReference>
<keyword evidence="9" id="KW-1185">Reference proteome</keyword>